<sequence length="287" mass="32590">MRFLHSEAAPSAQRRLLGLALLDLRLKAGLKQEEVARRLNASESKISRIETGTFKAKSADLERLFTAYAVSDPAERERLRTLAAVANEPAWWQSWTGVTQRYLQAMVSYEELAERVKSYEPLVLHGQLQTAAYGRALISRARGDAQSHEELWQFRAERQRRFAAAETKSFIGVVDEGALRRPVGSSAIMLEQIEHLLCLMDSGRYQLRLAEQANPHVHAEVGPTTIFDFAERIMPSVVYSELFEGGVIIQDDDMVDRRVREFDALQYASLAPAATRRKLQQLRSLYR</sequence>
<evidence type="ECO:0000313" key="5">
    <source>
        <dbReference type="Proteomes" id="UP000596130"/>
    </source>
</evidence>
<reference evidence="3 5" key="2">
    <citation type="submission" date="2020-12" db="EMBL/GenBank/DDBJ databases">
        <title>Identification and biosynthesis of polyene macrolides produced by Streptomyces alfalfae Men-myco-93-63.</title>
        <authorList>
            <person name="Liu D."/>
            <person name="Li Y."/>
            <person name="Liu L."/>
            <person name="Han X."/>
            <person name="Shen F."/>
        </authorList>
    </citation>
    <scope>NUCLEOTIDE SEQUENCE [LARGE SCALE GENOMIC DNA]</scope>
    <source>
        <strain evidence="3 5">Men-myco-93-63</strain>
    </source>
</reference>
<dbReference type="AlphaFoldDB" id="A0A1P8TSD7"/>
<dbReference type="EMBL" id="CP065959">
    <property type="protein sequence ID" value="QQC94195.1"/>
    <property type="molecule type" value="Genomic_DNA"/>
</dbReference>
<proteinExistence type="predicted"/>
<dbReference type="Proteomes" id="UP000596130">
    <property type="component" value="Chromosome"/>
</dbReference>
<evidence type="ECO:0000313" key="4">
    <source>
        <dbReference type="Proteomes" id="UP000187191"/>
    </source>
</evidence>
<dbReference type="InterPro" id="IPR043917">
    <property type="entry name" value="DUF5753"/>
</dbReference>
<evidence type="ECO:0000313" key="2">
    <source>
        <dbReference type="EMBL" id="APY90548.1"/>
    </source>
</evidence>
<dbReference type="Pfam" id="PF13560">
    <property type="entry name" value="HTH_31"/>
    <property type="match status" value="1"/>
</dbReference>
<keyword evidence="4" id="KW-1185">Reference proteome</keyword>
<dbReference type="SUPFAM" id="SSF47413">
    <property type="entry name" value="lambda repressor-like DNA-binding domains"/>
    <property type="match status" value="1"/>
</dbReference>
<evidence type="ECO:0000313" key="3">
    <source>
        <dbReference type="EMBL" id="QQC94195.1"/>
    </source>
</evidence>
<dbReference type="KEGG" id="ssia:A7J05_02765"/>
<dbReference type="CDD" id="cd00093">
    <property type="entry name" value="HTH_XRE"/>
    <property type="match status" value="1"/>
</dbReference>
<dbReference type="PROSITE" id="PS50943">
    <property type="entry name" value="HTH_CROC1"/>
    <property type="match status" value="1"/>
</dbReference>
<dbReference type="InterPro" id="IPR001387">
    <property type="entry name" value="Cro/C1-type_HTH"/>
</dbReference>
<dbReference type="OrthoDB" id="4314786at2"/>
<name>A0A1P8TSD7_9ACTN</name>
<dbReference type="SMART" id="SM00530">
    <property type="entry name" value="HTH_XRE"/>
    <property type="match status" value="1"/>
</dbReference>
<dbReference type="EMBL" id="CP015588">
    <property type="protein sequence ID" value="APY90548.1"/>
    <property type="molecule type" value="Genomic_DNA"/>
</dbReference>
<dbReference type="Pfam" id="PF19054">
    <property type="entry name" value="DUF5753"/>
    <property type="match status" value="1"/>
</dbReference>
<dbReference type="InterPro" id="IPR010982">
    <property type="entry name" value="Lambda_DNA-bd_dom_sf"/>
</dbReference>
<accession>A0A1P8TSD7</accession>
<dbReference type="Gene3D" id="1.10.260.40">
    <property type="entry name" value="lambda repressor-like DNA-binding domains"/>
    <property type="match status" value="1"/>
</dbReference>
<gene>
    <name evidence="2" type="ORF">A7J05_02765</name>
    <name evidence="3" type="ORF">I8755_35540</name>
</gene>
<feature type="domain" description="HTH cro/C1-type" evidence="1">
    <location>
        <begin position="21"/>
        <end position="76"/>
    </location>
</feature>
<evidence type="ECO:0000259" key="1">
    <source>
        <dbReference type="PROSITE" id="PS50943"/>
    </source>
</evidence>
<dbReference type="Proteomes" id="UP000187191">
    <property type="component" value="Chromosome"/>
</dbReference>
<reference evidence="2 4" key="1">
    <citation type="submission" date="2016-05" db="EMBL/GenBank/DDBJ databases">
        <authorList>
            <person name="Gu J."/>
        </authorList>
    </citation>
    <scope>NUCLEOTIDE SEQUENCE [LARGE SCALE GENOMIC DNA]</scope>
    <source>
        <strain evidence="2 4">ACCC40021</strain>
    </source>
</reference>
<protein>
    <submittedName>
        <fullName evidence="3">Helix-turn-helix domain-containing protein</fullName>
    </submittedName>
</protein>
<dbReference type="GO" id="GO:0003677">
    <property type="term" value="F:DNA binding"/>
    <property type="evidence" value="ECO:0007669"/>
    <property type="project" value="InterPro"/>
</dbReference>
<organism evidence="3 5">
    <name type="scientific">Streptomyces alfalfae</name>
    <dbReference type="NCBI Taxonomy" id="1642299"/>
    <lineage>
        <taxon>Bacteria</taxon>
        <taxon>Bacillati</taxon>
        <taxon>Actinomycetota</taxon>
        <taxon>Actinomycetes</taxon>
        <taxon>Kitasatosporales</taxon>
        <taxon>Streptomycetaceae</taxon>
        <taxon>Streptomyces</taxon>
    </lineage>
</organism>